<dbReference type="Proteomes" id="UP000234323">
    <property type="component" value="Unassembled WGS sequence"/>
</dbReference>
<protein>
    <recommendedName>
        <fullName evidence="3">RNase H type-1 domain-containing protein</fullName>
    </recommendedName>
</protein>
<keyword evidence="2" id="KW-1185">Reference proteome</keyword>
<name>A0A2I1GSL0_9GLOM</name>
<comment type="caution">
    <text evidence="1">The sequence shown here is derived from an EMBL/GenBank/DDBJ whole genome shotgun (WGS) entry which is preliminary data.</text>
</comment>
<accession>A0A2I1GSL0</accession>
<evidence type="ECO:0000313" key="1">
    <source>
        <dbReference type="EMBL" id="PKY49630.1"/>
    </source>
</evidence>
<dbReference type="EMBL" id="LLXI01000766">
    <property type="protein sequence ID" value="PKY49630.1"/>
    <property type="molecule type" value="Genomic_DNA"/>
</dbReference>
<gene>
    <name evidence="1" type="ORF">RhiirA4_465698</name>
</gene>
<sequence>MIFSGCMNKLSEKINPNLIELYGICSIFFKLCDIKANPEKYELLAIGRTNRENEEEEDNSIQNLMKKDDKYNALEKVNGKRINNRNSTWLVEALKVLADDIKYFEWKKVKKLLGRVREYIQGLEYKDNEILHIYTDAGKKDNNCGVGWVILDEKGVEIYTDNMGFMRSGIKNKDPFKSEVKISDEVTWEYMTYWRGLLINQNPREFMKEVNQIKYKAEWLVLDINRCSYIRDGYRLGIVDGNYYLRYHVIILLE</sequence>
<reference evidence="1 2" key="1">
    <citation type="submission" date="2015-10" db="EMBL/GenBank/DDBJ databases">
        <title>Genome analyses suggest a sexual origin of heterokaryosis in a supposedly ancient asexual fungus.</title>
        <authorList>
            <person name="Ropars J."/>
            <person name="Sedzielewska K."/>
            <person name="Noel J."/>
            <person name="Charron P."/>
            <person name="Farinelli L."/>
            <person name="Marton T."/>
            <person name="Kruger M."/>
            <person name="Pelin A."/>
            <person name="Brachmann A."/>
            <person name="Corradi N."/>
        </authorList>
    </citation>
    <scope>NUCLEOTIDE SEQUENCE [LARGE SCALE GENOMIC DNA]</scope>
    <source>
        <strain evidence="1 2">A4</strain>
    </source>
</reference>
<organism evidence="1 2">
    <name type="scientific">Rhizophagus irregularis</name>
    <dbReference type="NCBI Taxonomy" id="588596"/>
    <lineage>
        <taxon>Eukaryota</taxon>
        <taxon>Fungi</taxon>
        <taxon>Fungi incertae sedis</taxon>
        <taxon>Mucoromycota</taxon>
        <taxon>Glomeromycotina</taxon>
        <taxon>Glomeromycetes</taxon>
        <taxon>Glomerales</taxon>
        <taxon>Glomeraceae</taxon>
        <taxon>Rhizophagus</taxon>
    </lineage>
</organism>
<evidence type="ECO:0008006" key="3">
    <source>
        <dbReference type="Google" id="ProtNLM"/>
    </source>
</evidence>
<evidence type="ECO:0000313" key="2">
    <source>
        <dbReference type="Proteomes" id="UP000234323"/>
    </source>
</evidence>
<dbReference type="AlphaFoldDB" id="A0A2I1GSL0"/>
<proteinExistence type="predicted"/>